<reference evidence="1" key="1">
    <citation type="journal article" date="2014" name="Front. Microbiol.">
        <title>High frequency of phylogenetically diverse reductive dehalogenase-homologous genes in deep subseafloor sedimentary metagenomes.</title>
        <authorList>
            <person name="Kawai M."/>
            <person name="Futagami T."/>
            <person name="Toyoda A."/>
            <person name="Takaki Y."/>
            <person name="Nishi S."/>
            <person name="Hori S."/>
            <person name="Arai W."/>
            <person name="Tsubouchi T."/>
            <person name="Morono Y."/>
            <person name="Uchiyama I."/>
            <person name="Ito T."/>
            <person name="Fujiyama A."/>
            <person name="Inagaki F."/>
            <person name="Takami H."/>
        </authorList>
    </citation>
    <scope>NUCLEOTIDE SEQUENCE</scope>
    <source>
        <strain evidence="1">Expedition CK06-06</strain>
    </source>
</reference>
<dbReference type="EMBL" id="BARU01024900">
    <property type="protein sequence ID" value="GAH54623.1"/>
    <property type="molecule type" value="Genomic_DNA"/>
</dbReference>
<accession>X1IAM8</accession>
<proteinExistence type="predicted"/>
<organism evidence="1">
    <name type="scientific">marine sediment metagenome</name>
    <dbReference type="NCBI Taxonomy" id="412755"/>
    <lineage>
        <taxon>unclassified sequences</taxon>
        <taxon>metagenomes</taxon>
        <taxon>ecological metagenomes</taxon>
    </lineage>
</organism>
<comment type="caution">
    <text evidence="1">The sequence shown here is derived from an EMBL/GenBank/DDBJ whole genome shotgun (WGS) entry which is preliminary data.</text>
</comment>
<gene>
    <name evidence="1" type="ORF">S03H2_40191</name>
</gene>
<name>X1IAM8_9ZZZZ</name>
<dbReference type="SUPFAM" id="SSF57802">
    <property type="entry name" value="Rubredoxin-like"/>
    <property type="match status" value="1"/>
</dbReference>
<dbReference type="AlphaFoldDB" id="X1IAM8"/>
<evidence type="ECO:0000313" key="1">
    <source>
        <dbReference type="EMBL" id="GAH54623.1"/>
    </source>
</evidence>
<protein>
    <submittedName>
        <fullName evidence="1">Uncharacterized protein</fullName>
    </submittedName>
</protein>
<sequence length="64" mass="7386">MSRLRIMECEKCGKRVKLAMFGSHMMCCGKTMKILGFVKDTSLRITEGLNPEKWIKGLTEKDFE</sequence>